<evidence type="ECO:0000313" key="2">
    <source>
        <dbReference type="EMBL" id="KAF0918724.1"/>
    </source>
</evidence>
<accession>A0A6G1E2T4</accession>
<sequence>MEAARHGSKRASTRPHGSAGRLAGGSGRPLTAERNEARQAPARFSQLRWWQNSDERSRRGCEIDMASHGAAVDGFGTAQR</sequence>
<proteinExistence type="predicted"/>
<dbReference type="EMBL" id="SPHZ02000005">
    <property type="protein sequence ID" value="KAF0918724.1"/>
    <property type="molecule type" value="Genomic_DNA"/>
</dbReference>
<name>A0A6G1E2T4_9ORYZ</name>
<comment type="caution">
    <text evidence="2">The sequence shown here is derived from an EMBL/GenBank/DDBJ whole genome shotgun (WGS) entry which is preliminary data.</text>
</comment>
<reference evidence="2 3" key="1">
    <citation type="submission" date="2019-11" db="EMBL/GenBank/DDBJ databases">
        <title>Whole genome sequence of Oryza granulata.</title>
        <authorList>
            <person name="Li W."/>
        </authorList>
    </citation>
    <scope>NUCLEOTIDE SEQUENCE [LARGE SCALE GENOMIC DNA]</scope>
    <source>
        <strain evidence="3">cv. Menghai</strain>
        <tissue evidence="2">Leaf</tissue>
    </source>
</reference>
<feature type="compositionally biased region" description="Basic and acidic residues" evidence="1">
    <location>
        <begin position="53"/>
        <end position="62"/>
    </location>
</feature>
<dbReference type="AlphaFoldDB" id="A0A6G1E2T4"/>
<dbReference type="Proteomes" id="UP000479710">
    <property type="component" value="Unassembled WGS sequence"/>
</dbReference>
<evidence type="ECO:0000313" key="3">
    <source>
        <dbReference type="Proteomes" id="UP000479710"/>
    </source>
</evidence>
<feature type="region of interest" description="Disordered" evidence="1">
    <location>
        <begin position="1"/>
        <end position="80"/>
    </location>
</feature>
<evidence type="ECO:0000256" key="1">
    <source>
        <dbReference type="SAM" id="MobiDB-lite"/>
    </source>
</evidence>
<protein>
    <submittedName>
        <fullName evidence="2">Uncharacterized protein</fullName>
    </submittedName>
</protein>
<feature type="compositionally biased region" description="Basic residues" evidence="1">
    <location>
        <begin position="1"/>
        <end position="13"/>
    </location>
</feature>
<organism evidence="2 3">
    <name type="scientific">Oryza meyeriana var. granulata</name>
    <dbReference type="NCBI Taxonomy" id="110450"/>
    <lineage>
        <taxon>Eukaryota</taxon>
        <taxon>Viridiplantae</taxon>
        <taxon>Streptophyta</taxon>
        <taxon>Embryophyta</taxon>
        <taxon>Tracheophyta</taxon>
        <taxon>Spermatophyta</taxon>
        <taxon>Magnoliopsida</taxon>
        <taxon>Liliopsida</taxon>
        <taxon>Poales</taxon>
        <taxon>Poaceae</taxon>
        <taxon>BOP clade</taxon>
        <taxon>Oryzoideae</taxon>
        <taxon>Oryzeae</taxon>
        <taxon>Oryzinae</taxon>
        <taxon>Oryza</taxon>
        <taxon>Oryza meyeriana</taxon>
    </lineage>
</organism>
<gene>
    <name evidence="2" type="ORF">E2562_025845</name>
</gene>
<keyword evidence="3" id="KW-1185">Reference proteome</keyword>